<dbReference type="GO" id="GO:0046872">
    <property type="term" value="F:metal ion binding"/>
    <property type="evidence" value="ECO:0007669"/>
    <property type="project" value="UniProtKB-KW"/>
</dbReference>
<evidence type="ECO:0000313" key="9">
    <source>
        <dbReference type="Proteomes" id="UP000078046"/>
    </source>
</evidence>
<dbReference type="PANTHER" id="PTHR12461">
    <property type="entry name" value="HYPOXIA-INDUCIBLE FACTOR 1 ALPHA INHIBITOR-RELATED"/>
    <property type="match status" value="1"/>
</dbReference>
<proteinExistence type="predicted"/>
<organism evidence="8 9">
    <name type="scientific">Intoshia linei</name>
    <dbReference type="NCBI Taxonomy" id="1819745"/>
    <lineage>
        <taxon>Eukaryota</taxon>
        <taxon>Metazoa</taxon>
        <taxon>Spiralia</taxon>
        <taxon>Lophotrochozoa</taxon>
        <taxon>Mesozoa</taxon>
        <taxon>Orthonectida</taxon>
        <taxon>Rhopaluridae</taxon>
        <taxon>Intoshia</taxon>
    </lineage>
</organism>
<dbReference type="InterPro" id="IPR041667">
    <property type="entry name" value="Cupin_8"/>
</dbReference>
<dbReference type="GO" id="GO:0051864">
    <property type="term" value="F:histone H3K36 demethylase activity"/>
    <property type="evidence" value="ECO:0007669"/>
    <property type="project" value="TreeGrafter"/>
</dbReference>
<evidence type="ECO:0000256" key="6">
    <source>
        <dbReference type="ARBA" id="ARBA00023242"/>
    </source>
</evidence>
<evidence type="ECO:0000256" key="5">
    <source>
        <dbReference type="ARBA" id="ARBA00023004"/>
    </source>
</evidence>
<comment type="caution">
    <text evidence="8">The sequence shown here is derived from an EMBL/GenBank/DDBJ whole genome shotgun (WGS) entry which is preliminary data.</text>
</comment>
<evidence type="ECO:0000256" key="4">
    <source>
        <dbReference type="ARBA" id="ARBA00023002"/>
    </source>
</evidence>
<keyword evidence="4" id="KW-0560">Oxidoreductase</keyword>
<evidence type="ECO:0000256" key="2">
    <source>
        <dbReference type="ARBA" id="ARBA00004123"/>
    </source>
</evidence>
<dbReference type="Proteomes" id="UP000078046">
    <property type="component" value="Unassembled WGS sequence"/>
</dbReference>
<dbReference type="GO" id="GO:0005634">
    <property type="term" value="C:nucleus"/>
    <property type="evidence" value="ECO:0007669"/>
    <property type="project" value="UniProtKB-SubCell"/>
</dbReference>
<keyword evidence="9" id="KW-1185">Reference proteome</keyword>
<evidence type="ECO:0000313" key="8">
    <source>
        <dbReference type="EMBL" id="OAF69497.1"/>
    </source>
</evidence>
<dbReference type="PROSITE" id="PS51184">
    <property type="entry name" value="JMJC"/>
    <property type="match status" value="1"/>
</dbReference>
<keyword evidence="6" id="KW-0539">Nucleus</keyword>
<keyword evidence="5" id="KW-0408">Iron</keyword>
<protein>
    <submittedName>
        <fullName evidence="8">Jumonji domain-containing protein 5</fullName>
    </submittedName>
</protein>
<dbReference type="SMART" id="SM00558">
    <property type="entry name" value="JmjC"/>
    <property type="match status" value="1"/>
</dbReference>
<dbReference type="SUPFAM" id="SSF51197">
    <property type="entry name" value="Clavaminate synthase-like"/>
    <property type="match status" value="1"/>
</dbReference>
<evidence type="ECO:0000256" key="3">
    <source>
        <dbReference type="ARBA" id="ARBA00022723"/>
    </source>
</evidence>
<dbReference type="Gene3D" id="2.60.120.650">
    <property type="entry name" value="Cupin"/>
    <property type="match status" value="1"/>
</dbReference>
<keyword evidence="3" id="KW-0479">Metal-binding</keyword>
<feature type="domain" description="JmjC" evidence="7">
    <location>
        <begin position="296"/>
        <end position="431"/>
    </location>
</feature>
<reference evidence="8 9" key="1">
    <citation type="submission" date="2016-04" db="EMBL/GenBank/DDBJ databases">
        <title>The genome of Intoshia linei affirms orthonectids as highly simplified spiralians.</title>
        <authorList>
            <person name="Mikhailov K.V."/>
            <person name="Slusarev G.S."/>
            <person name="Nikitin M.A."/>
            <person name="Logacheva M.D."/>
            <person name="Penin A."/>
            <person name="Aleoshin V."/>
            <person name="Panchin Y.V."/>
        </authorList>
    </citation>
    <scope>NUCLEOTIDE SEQUENCE [LARGE SCALE GENOMIC DNA]</scope>
    <source>
        <strain evidence="8">Intl2013</strain>
        <tissue evidence="8">Whole animal</tissue>
    </source>
</reference>
<comment type="subcellular location">
    <subcellularLocation>
        <location evidence="2">Nucleus</location>
    </subcellularLocation>
</comment>
<dbReference type="OrthoDB" id="47172at2759"/>
<evidence type="ECO:0000259" key="7">
    <source>
        <dbReference type="PROSITE" id="PS51184"/>
    </source>
</evidence>
<name>A0A177B5B6_9BILA</name>
<evidence type="ECO:0000256" key="1">
    <source>
        <dbReference type="ARBA" id="ARBA00001954"/>
    </source>
</evidence>
<gene>
    <name evidence="8" type="ORF">A3Q56_02746</name>
</gene>
<dbReference type="Pfam" id="PF13621">
    <property type="entry name" value="Cupin_8"/>
    <property type="match status" value="1"/>
</dbReference>
<dbReference type="EMBL" id="LWCA01000271">
    <property type="protein sequence ID" value="OAF69497.1"/>
    <property type="molecule type" value="Genomic_DNA"/>
</dbReference>
<dbReference type="InterPro" id="IPR003347">
    <property type="entry name" value="JmjC_dom"/>
</dbReference>
<dbReference type="AlphaFoldDB" id="A0A177B5B6"/>
<accession>A0A177B5B6</accession>
<dbReference type="PANTHER" id="PTHR12461:SF106">
    <property type="entry name" value="BIFUNCTIONAL PEPTIDASE AND ARGINYL-HYDROXYLASE JMJD5"/>
    <property type="match status" value="1"/>
</dbReference>
<comment type="cofactor">
    <cofactor evidence="1">
        <name>Fe(2+)</name>
        <dbReference type="ChEBI" id="CHEBI:29033"/>
    </cofactor>
</comment>
<sequence length="431" mass="51296">MHQQFLSKVNWFYNLFESNKHITEYDNIKNNFSGNSAKYINHLKRVFDYFINKNWKKCIIHGNLLLDFAYTRINMGQWNLVLKEYRILYAYSSIFINLSKIFLHDKKNLFEFFSQILERIDLTILLGDFIIFKECDNLLSEFAQCLHDYLISLNPIKISTKIDDSEIYFSNTKIVNKNEILEILPCYYKSHLWTHINRVRIPSIVNFKLQFFDKQVSTILTESMMDWPAFNKNKWSINYFNQICGYRNVPIEIGTKYNDESWSQTMMQFYKYIQNCFESNDNKKPMGYLAQHRLLEQIPILEKDVIIPDYCFVGNNLNQVDINSWIGPKGTISPAHTDPKDNFLCQIVGEKLVYLFDTSQNDFMYPEIEGLNKNTSRVNVEYPDLEKFPNFIKAKPIITILRPGEMLYIPSKHWHYVRSLSTSISINFWYD</sequence>